<reference evidence="1 2" key="1">
    <citation type="submission" date="2017-06" db="EMBL/GenBank/DDBJ databases">
        <authorList>
            <person name="Kim H.J."/>
            <person name="Triplett B.A."/>
        </authorList>
    </citation>
    <scope>NUCLEOTIDE SEQUENCE [LARGE SCALE GENOMIC DNA]</scope>
    <source>
        <strain evidence="1 2">DSM 19307</strain>
    </source>
</reference>
<accession>A0A239H7P8</accession>
<dbReference type="EMBL" id="FZPD01000002">
    <property type="protein sequence ID" value="SNS77165.1"/>
    <property type="molecule type" value="Genomic_DNA"/>
</dbReference>
<keyword evidence="2" id="KW-1185">Reference proteome</keyword>
<dbReference type="OrthoDB" id="1202966at2"/>
<proteinExistence type="predicted"/>
<sequence length="80" mass="9326">MTTSVKQSLHEIIDKIEDTELLSLHLKLLLKETQKDFFNTSDDEMISRAKQSLKSVREGKTRSIKSFKAEVDQWKKNQAM</sequence>
<name>A0A239H7P8_EKHLU</name>
<dbReference type="Proteomes" id="UP000198393">
    <property type="component" value="Unassembled WGS sequence"/>
</dbReference>
<gene>
    <name evidence="1" type="ORF">SAMN05421640_1172</name>
</gene>
<protein>
    <recommendedName>
        <fullName evidence="3">Addiction module component</fullName>
    </recommendedName>
</protein>
<evidence type="ECO:0000313" key="2">
    <source>
        <dbReference type="Proteomes" id="UP000198393"/>
    </source>
</evidence>
<evidence type="ECO:0000313" key="1">
    <source>
        <dbReference type="EMBL" id="SNS77165.1"/>
    </source>
</evidence>
<dbReference type="RefSeq" id="WP_089355929.1">
    <property type="nucleotide sequence ID" value="NZ_FZPD01000002.1"/>
</dbReference>
<dbReference type="AlphaFoldDB" id="A0A239H7P8"/>
<organism evidence="1 2">
    <name type="scientific">Ekhidna lutea</name>
    <dbReference type="NCBI Taxonomy" id="447679"/>
    <lineage>
        <taxon>Bacteria</taxon>
        <taxon>Pseudomonadati</taxon>
        <taxon>Bacteroidota</taxon>
        <taxon>Cytophagia</taxon>
        <taxon>Cytophagales</taxon>
        <taxon>Reichenbachiellaceae</taxon>
        <taxon>Ekhidna</taxon>
    </lineage>
</organism>
<evidence type="ECO:0008006" key="3">
    <source>
        <dbReference type="Google" id="ProtNLM"/>
    </source>
</evidence>